<accession>A0A840NYX8</accession>
<dbReference type="RefSeq" id="WP_185049653.1">
    <property type="nucleotide sequence ID" value="NZ_BAABIX010000003.1"/>
</dbReference>
<dbReference type="EMBL" id="JACHGN010000004">
    <property type="protein sequence ID" value="MBB5132698.1"/>
    <property type="molecule type" value="Genomic_DNA"/>
</dbReference>
<gene>
    <name evidence="2" type="ORF">HNP84_002414</name>
</gene>
<protein>
    <submittedName>
        <fullName evidence="2">Uncharacterized protein</fullName>
    </submittedName>
</protein>
<evidence type="ECO:0000313" key="2">
    <source>
        <dbReference type="EMBL" id="MBB5132698.1"/>
    </source>
</evidence>
<reference evidence="2 3" key="1">
    <citation type="submission" date="2020-08" db="EMBL/GenBank/DDBJ databases">
        <title>Genomic Encyclopedia of Type Strains, Phase IV (KMG-IV): sequencing the most valuable type-strain genomes for metagenomic binning, comparative biology and taxonomic classification.</title>
        <authorList>
            <person name="Goeker M."/>
        </authorList>
    </citation>
    <scope>NUCLEOTIDE SEQUENCE [LARGE SCALE GENOMIC DNA]</scope>
    <source>
        <strain evidence="2 3">DSM 45615</strain>
    </source>
</reference>
<keyword evidence="1" id="KW-0812">Transmembrane</keyword>
<keyword evidence="1" id="KW-1133">Transmembrane helix</keyword>
<name>A0A840NYX8_9ACTN</name>
<dbReference type="AlphaFoldDB" id="A0A840NYX8"/>
<keyword evidence="1" id="KW-0472">Membrane</keyword>
<feature type="transmembrane region" description="Helical" evidence="1">
    <location>
        <begin position="20"/>
        <end position="41"/>
    </location>
</feature>
<evidence type="ECO:0000256" key="1">
    <source>
        <dbReference type="SAM" id="Phobius"/>
    </source>
</evidence>
<evidence type="ECO:0000313" key="3">
    <source>
        <dbReference type="Proteomes" id="UP000578449"/>
    </source>
</evidence>
<comment type="caution">
    <text evidence="2">The sequence shown here is derived from an EMBL/GenBank/DDBJ whole genome shotgun (WGS) entry which is preliminary data.</text>
</comment>
<proteinExistence type="predicted"/>
<organism evidence="2 3">
    <name type="scientific">Thermocatellispora tengchongensis</name>
    <dbReference type="NCBI Taxonomy" id="1073253"/>
    <lineage>
        <taxon>Bacteria</taxon>
        <taxon>Bacillati</taxon>
        <taxon>Actinomycetota</taxon>
        <taxon>Actinomycetes</taxon>
        <taxon>Streptosporangiales</taxon>
        <taxon>Streptosporangiaceae</taxon>
        <taxon>Thermocatellispora</taxon>
    </lineage>
</organism>
<keyword evidence="3" id="KW-1185">Reference proteome</keyword>
<dbReference type="Proteomes" id="UP000578449">
    <property type="component" value="Unassembled WGS sequence"/>
</dbReference>
<sequence length="301" mass="31680">MVGGGRYDVIDADPPRRRGPGWLGAVVVVGLIAVPVAVVMLGRGDGAGPPAATTATPRPALSVIETRPNALVPEPRRAGRDAEAVDVTFPDGSRARVSYPARLGLAALGVRPAIGVRHAAWDGFRILYAPLEGEAEIAAGGQRLRRLTDDVSLWPQRAGRDGGYVTVFRFGRWILAMDEPRGDGVAFDERMDLARHVRGTVPRRGFLVLRAGGPVTLGRPGETYGDAPVGPQLWFGGVGGRVVVLAPTPGCDARSPMPAIVTGQGYTAKTCKGDMLVAVGAERWFAQRVLKGIEVRAMGGG</sequence>